<dbReference type="CDD" id="cd14798">
    <property type="entry name" value="RX-CC_like"/>
    <property type="match status" value="1"/>
</dbReference>
<evidence type="ECO:0000259" key="5">
    <source>
        <dbReference type="Pfam" id="PF00931"/>
    </source>
</evidence>
<evidence type="ECO:0000259" key="7">
    <source>
        <dbReference type="Pfam" id="PF23559"/>
    </source>
</evidence>
<evidence type="ECO:0000313" key="9">
    <source>
        <dbReference type="EMBL" id="KAH7565432.1"/>
    </source>
</evidence>
<dbReference type="Pfam" id="PF00931">
    <property type="entry name" value="NB-ARC"/>
    <property type="match status" value="1"/>
</dbReference>
<dbReference type="InterPro" id="IPR041118">
    <property type="entry name" value="Rx_N"/>
</dbReference>
<organism evidence="9 10">
    <name type="scientific">Xanthoceras sorbifolium</name>
    <dbReference type="NCBI Taxonomy" id="99658"/>
    <lineage>
        <taxon>Eukaryota</taxon>
        <taxon>Viridiplantae</taxon>
        <taxon>Streptophyta</taxon>
        <taxon>Embryophyta</taxon>
        <taxon>Tracheophyta</taxon>
        <taxon>Spermatophyta</taxon>
        <taxon>Magnoliopsida</taxon>
        <taxon>eudicotyledons</taxon>
        <taxon>Gunneridae</taxon>
        <taxon>Pentapetalae</taxon>
        <taxon>rosids</taxon>
        <taxon>malvids</taxon>
        <taxon>Sapindales</taxon>
        <taxon>Sapindaceae</taxon>
        <taxon>Xanthoceroideae</taxon>
        <taxon>Xanthoceras</taxon>
    </lineage>
</organism>
<evidence type="ECO:0000256" key="4">
    <source>
        <dbReference type="ARBA" id="ARBA00022840"/>
    </source>
</evidence>
<dbReference type="InterPro" id="IPR032675">
    <property type="entry name" value="LRR_dom_sf"/>
</dbReference>
<feature type="domain" description="Disease resistance protein winged helix" evidence="7">
    <location>
        <begin position="425"/>
        <end position="496"/>
    </location>
</feature>
<evidence type="ECO:0008006" key="11">
    <source>
        <dbReference type="Google" id="ProtNLM"/>
    </source>
</evidence>
<protein>
    <recommendedName>
        <fullName evidence="11">Disease resistance protein RGA3</fullName>
    </recommendedName>
</protein>
<dbReference type="SUPFAM" id="SSF52540">
    <property type="entry name" value="P-loop containing nucleoside triphosphate hydrolases"/>
    <property type="match status" value="1"/>
</dbReference>
<reference evidence="9 10" key="1">
    <citation type="submission" date="2021-02" db="EMBL/GenBank/DDBJ databases">
        <title>Plant Genome Project.</title>
        <authorList>
            <person name="Zhang R.-G."/>
        </authorList>
    </citation>
    <scope>NUCLEOTIDE SEQUENCE [LARGE SCALE GENOMIC DNA]</scope>
    <source>
        <tissue evidence="9">Leaves</tissue>
    </source>
</reference>
<accession>A0ABQ8HM70</accession>
<dbReference type="InterPro" id="IPR002182">
    <property type="entry name" value="NB-ARC"/>
</dbReference>
<feature type="domain" description="Disease resistance R13L4/SHOC-2-like LRR" evidence="8">
    <location>
        <begin position="587"/>
        <end position="907"/>
    </location>
</feature>
<dbReference type="InterPro" id="IPR058922">
    <property type="entry name" value="WHD_DRP"/>
</dbReference>
<dbReference type="Proteomes" id="UP000827721">
    <property type="component" value="Unassembled WGS sequence"/>
</dbReference>
<dbReference type="Pfam" id="PF23598">
    <property type="entry name" value="LRR_14"/>
    <property type="match status" value="1"/>
</dbReference>
<dbReference type="PANTHER" id="PTHR36766:SF45">
    <property type="entry name" value="NB-ARC DOMAIN-CONTAINING PROTEIN"/>
    <property type="match status" value="1"/>
</dbReference>
<dbReference type="InterPro" id="IPR027417">
    <property type="entry name" value="P-loop_NTPase"/>
</dbReference>
<evidence type="ECO:0000313" key="10">
    <source>
        <dbReference type="Proteomes" id="UP000827721"/>
    </source>
</evidence>
<feature type="domain" description="NB-ARC" evidence="5">
    <location>
        <begin position="167"/>
        <end position="340"/>
    </location>
</feature>
<keyword evidence="10" id="KW-1185">Reference proteome</keyword>
<evidence type="ECO:0000259" key="6">
    <source>
        <dbReference type="Pfam" id="PF18052"/>
    </source>
</evidence>
<evidence type="ECO:0000256" key="2">
    <source>
        <dbReference type="ARBA" id="ARBA00022741"/>
    </source>
</evidence>
<dbReference type="Pfam" id="PF18052">
    <property type="entry name" value="Rx_N"/>
    <property type="match status" value="1"/>
</dbReference>
<feature type="domain" description="Disease resistance N-terminal" evidence="6">
    <location>
        <begin position="6"/>
        <end position="89"/>
    </location>
</feature>
<gene>
    <name evidence="9" type="ORF">JRO89_XS09G0205900</name>
</gene>
<dbReference type="PANTHER" id="PTHR36766">
    <property type="entry name" value="PLANT BROAD-SPECTRUM MILDEW RESISTANCE PROTEIN RPW8"/>
    <property type="match status" value="1"/>
</dbReference>
<dbReference type="SUPFAM" id="SSF52058">
    <property type="entry name" value="L domain-like"/>
    <property type="match status" value="1"/>
</dbReference>
<evidence type="ECO:0000256" key="3">
    <source>
        <dbReference type="ARBA" id="ARBA00022821"/>
    </source>
</evidence>
<sequence>MAEALLSVIMEQLASIIHQQTEGGIRLLLGVEGDVQKLNSNFRAIRAVLNDAERRQVKDETVRDWLDKLKDTSYDIDDVLDEWNAAIQKLLVMRKVRPLAVPFYCFCCRRVVMRCDIALKIRSLNKRLDVVAVEKDRFNFRLIKGTEELERQITTSVIDIMEIQGRDHEKNEITNFLLSECSDGPSFLPIISIVGMGGIGKTTLARLVFNDDKVKTHFDKKIWVCVSDPFEEIRIAKAIIESLTNVAPNVNEYETLLKIIKESIEDKTFLLVLDDVWTEDSYKWEQLRNSLKCGSKGSRILVTTRKKNVAEVLGTTNIFQLRTLPDEKSWSLFCQVALSGRSNEEREKLEDVGRKIVGKCKGLPLAVKTLGSLLHFKRNFEEWQSVLDSEMWELEEVEKGIFPPLLLSYFDLPSELQKCFSFCAIFPKDYEIEKHELIMLWMAQDYLRTKQNKDMELVGEEYFEKLRARSFFQDFEKSEYDGSITKFKLHDIVHDCAQYLTKNECYTIESEGLPSVSFYRKARHSMIVLERDTSFPFSIFNENSLRTLVVDSRGWYRCMDVSDVSRLFNRLTCLRALDSSFNSIEDLPSDINELIHLRYLNLYENKHISELPETLCELYNLQTLNVAKCSRLKKLPEGIGKLVNLRHLINYDSMMEYYIYMPRGIERLTCLRTLSKVVVGGDDRGCTFECVKNLNHLRGSLDMKCKGLVDVTGIHNAEFKNKKNLTGLKLEFKDVFYSKETLEDFQAPPNLEELTIDGYGGGNCMSINWMMSLTKLRELSLKHWTKLEFLPPLGKLLYLESLRIYGMKSVRSVGNEFLGMGSDGTLLSSSSSSTVIAFPKLQYLTFDAMSNWEGWDYGAVGRGGGDRTIMPSLRSLRIRNCRKLKTLPNYLLQLSTLEDLQIIDCPVLEKRYKITRITKIRTYPNSGDDDLPSS</sequence>
<dbReference type="Gene3D" id="1.10.10.10">
    <property type="entry name" value="Winged helix-like DNA-binding domain superfamily/Winged helix DNA-binding domain"/>
    <property type="match status" value="1"/>
</dbReference>
<dbReference type="Gene3D" id="3.80.10.10">
    <property type="entry name" value="Ribonuclease Inhibitor"/>
    <property type="match status" value="2"/>
</dbReference>
<dbReference type="InterPro" id="IPR055414">
    <property type="entry name" value="LRR_R13L4/SHOC2-like"/>
</dbReference>
<keyword evidence="1" id="KW-0677">Repeat</keyword>
<dbReference type="Gene3D" id="3.40.50.300">
    <property type="entry name" value="P-loop containing nucleotide triphosphate hydrolases"/>
    <property type="match status" value="1"/>
</dbReference>
<keyword evidence="3" id="KW-0611">Plant defense</keyword>
<keyword evidence="2" id="KW-0547">Nucleotide-binding</keyword>
<dbReference type="InterPro" id="IPR042197">
    <property type="entry name" value="Apaf_helical"/>
</dbReference>
<dbReference type="EMBL" id="JAFEMO010000009">
    <property type="protein sequence ID" value="KAH7565432.1"/>
    <property type="molecule type" value="Genomic_DNA"/>
</dbReference>
<evidence type="ECO:0000256" key="1">
    <source>
        <dbReference type="ARBA" id="ARBA00022737"/>
    </source>
</evidence>
<name>A0ABQ8HM70_9ROSI</name>
<proteinExistence type="predicted"/>
<keyword evidence="4" id="KW-0067">ATP-binding</keyword>
<evidence type="ECO:0000259" key="8">
    <source>
        <dbReference type="Pfam" id="PF23598"/>
    </source>
</evidence>
<dbReference type="InterPro" id="IPR038005">
    <property type="entry name" value="RX-like_CC"/>
</dbReference>
<dbReference type="Gene3D" id="1.20.5.4130">
    <property type="match status" value="1"/>
</dbReference>
<dbReference type="InterPro" id="IPR036388">
    <property type="entry name" value="WH-like_DNA-bd_sf"/>
</dbReference>
<dbReference type="Pfam" id="PF23559">
    <property type="entry name" value="WHD_DRP"/>
    <property type="match status" value="1"/>
</dbReference>
<dbReference type="PRINTS" id="PR00364">
    <property type="entry name" value="DISEASERSIST"/>
</dbReference>
<comment type="caution">
    <text evidence="9">The sequence shown here is derived from an EMBL/GenBank/DDBJ whole genome shotgun (WGS) entry which is preliminary data.</text>
</comment>
<dbReference type="Gene3D" id="1.10.8.430">
    <property type="entry name" value="Helical domain of apoptotic protease-activating factors"/>
    <property type="match status" value="1"/>
</dbReference>